<dbReference type="Proteomes" id="UP001627284">
    <property type="component" value="Unassembled WGS sequence"/>
</dbReference>
<evidence type="ECO:0000256" key="4">
    <source>
        <dbReference type="ARBA" id="ARBA00022777"/>
    </source>
</evidence>
<dbReference type="PANTHER" id="PTHR24055">
    <property type="entry name" value="MITOGEN-ACTIVATED PROTEIN KINASE"/>
    <property type="match status" value="1"/>
</dbReference>
<comment type="caution">
    <text evidence="7">The sequence shown here is derived from an EMBL/GenBank/DDBJ whole genome shotgun (WGS) entry which is preliminary data.</text>
</comment>
<evidence type="ECO:0000256" key="3">
    <source>
        <dbReference type="ARBA" id="ARBA00022741"/>
    </source>
</evidence>
<keyword evidence="2" id="KW-0808">Transferase</keyword>
<accession>A0ABD2UGX2</accession>
<dbReference type="SUPFAM" id="SSF56112">
    <property type="entry name" value="Protein kinase-like (PK-like)"/>
    <property type="match status" value="1"/>
</dbReference>
<evidence type="ECO:0000256" key="2">
    <source>
        <dbReference type="ARBA" id="ARBA00022679"/>
    </source>
</evidence>
<evidence type="ECO:0000256" key="5">
    <source>
        <dbReference type="ARBA" id="ARBA00022840"/>
    </source>
</evidence>
<dbReference type="InterPro" id="IPR000719">
    <property type="entry name" value="Prot_kinase_dom"/>
</dbReference>
<dbReference type="EMBL" id="JBJKTR010000005">
    <property type="protein sequence ID" value="KAL3368084.1"/>
    <property type="molecule type" value="Genomic_DNA"/>
</dbReference>
<sequence>MNVNIVFELMECDLQHVIKANGSLSPEHYQFFLYQLLRGLKYMHTANVFHRDLKPKNILANADCKLKLCDFGLARAAFGDTPMVHQVYKLVKWIKPQPLFYRLNSDGSCIEGMCGAGGVIRDSNGHMILVFSVFLGPGTSNWGKELTVGADV</sequence>
<evidence type="ECO:0000256" key="1">
    <source>
        <dbReference type="ARBA" id="ARBA00022527"/>
    </source>
</evidence>
<dbReference type="InterPro" id="IPR011009">
    <property type="entry name" value="Kinase-like_dom_sf"/>
</dbReference>
<gene>
    <name evidence="7" type="ORF">AABB24_009122</name>
</gene>
<feature type="domain" description="Protein kinase" evidence="6">
    <location>
        <begin position="1"/>
        <end position="152"/>
    </location>
</feature>
<keyword evidence="3" id="KW-0547">Nucleotide-binding</keyword>
<dbReference type="GO" id="GO:0005524">
    <property type="term" value="F:ATP binding"/>
    <property type="evidence" value="ECO:0007669"/>
    <property type="project" value="UniProtKB-KW"/>
</dbReference>
<dbReference type="Pfam" id="PF00069">
    <property type="entry name" value="Pkinase"/>
    <property type="match status" value="1"/>
</dbReference>
<evidence type="ECO:0000313" key="7">
    <source>
        <dbReference type="EMBL" id="KAL3368084.1"/>
    </source>
</evidence>
<keyword evidence="8" id="KW-1185">Reference proteome</keyword>
<dbReference type="AlphaFoldDB" id="A0ABD2UGX2"/>
<keyword evidence="1" id="KW-0723">Serine/threonine-protein kinase</keyword>
<dbReference type="PROSITE" id="PS50011">
    <property type="entry name" value="PROTEIN_KINASE_DOM"/>
    <property type="match status" value="1"/>
</dbReference>
<proteinExistence type="predicted"/>
<keyword evidence="5" id="KW-0067">ATP-binding</keyword>
<dbReference type="FunFam" id="1.10.510.10:FF:000624">
    <property type="entry name" value="Mitogen-activated protein kinase"/>
    <property type="match status" value="1"/>
</dbReference>
<keyword evidence="4" id="KW-0418">Kinase</keyword>
<dbReference type="InterPro" id="IPR050117">
    <property type="entry name" value="MAPK"/>
</dbReference>
<protein>
    <recommendedName>
        <fullName evidence="6">Protein kinase domain-containing protein</fullName>
    </recommendedName>
</protein>
<dbReference type="SMART" id="SM00220">
    <property type="entry name" value="S_TKc"/>
    <property type="match status" value="1"/>
</dbReference>
<dbReference type="Gene3D" id="1.10.510.10">
    <property type="entry name" value="Transferase(Phosphotransferase) domain 1"/>
    <property type="match status" value="1"/>
</dbReference>
<name>A0ABD2UGX2_9SOLN</name>
<organism evidence="7 8">
    <name type="scientific">Solanum stoloniferum</name>
    <dbReference type="NCBI Taxonomy" id="62892"/>
    <lineage>
        <taxon>Eukaryota</taxon>
        <taxon>Viridiplantae</taxon>
        <taxon>Streptophyta</taxon>
        <taxon>Embryophyta</taxon>
        <taxon>Tracheophyta</taxon>
        <taxon>Spermatophyta</taxon>
        <taxon>Magnoliopsida</taxon>
        <taxon>eudicotyledons</taxon>
        <taxon>Gunneridae</taxon>
        <taxon>Pentapetalae</taxon>
        <taxon>asterids</taxon>
        <taxon>lamiids</taxon>
        <taxon>Solanales</taxon>
        <taxon>Solanaceae</taxon>
        <taxon>Solanoideae</taxon>
        <taxon>Solaneae</taxon>
        <taxon>Solanum</taxon>
    </lineage>
</organism>
<reference evidence="7 8" key="1">
    <citation type="submission" date="2024-05" db="EMBL/GenBank/DDBJ databases">
        <title>De novo assembly of an allotetraploid wild potato.</title>
        <authorList>
            <person name="Hosaka A.J."/>
        </authorList>
    </citation>
    <scope>NUCLEOTIDE SEQUENCE [LARGE SCALE GENOMIC DNA]</scope>
    <source>
        <tissue evidence="7">Young leaves</tissue>
    </source>
</reference>
<dbReference type="Gene3D" id="3.30.200.20">
    <property type="entry name" value="Phosphorylase Kinase, domain 1"/>
    <property type="match status" value="1"/>
</dbReference>
<evidence type="ECO:0000259" key="6">
    <source>
        <dbReference type="PROSITE" id="PS50011"/>
    </source>
</evidence>
<dbReference type="GO" id="GO:0004674">
    <property type="term" value="F:protein serine/threonine kinase activity"/>
    <property type="evidence" value="ECO:0007669"/>
    <property type="project" value="UniProtKB-KW"/>
</dbReference>
<evidence type="ECO:0000313" key="8">
    <source>
        <dbReference type="Proteomes" id="UP001627284"/>
    </source>
</evidence>